<dbReference type="GO" id="GO:0005829">
    <property type="term" value="C:cytosol"/>
    <property type="evidence" value="ECO:0007669"/>
    <property type="project" value="TreeGrafter"/>
</dbReference>
<gene>
    <name evidence="6" type="ORF">PSON_ATCC_30995.1.T0830044</name>
</gene>
<dbReference type="InterPro" id="IPR045269">
    <property type="entry name" value="Atg1-like"/>
</dbReference>
<dbReference type="Proteomes" id="UP000692954">
    <property type="component" value="Unassembled WGS sequence"/>
</dbReference>
<dbReference type="PANTHER" id="PTHR24348:SF22">
    <property type="entry name" value="NON-SPECIFIC SERINE_THREONINE PROTEIN KINASE"/>
    <property type="match status" value="1"/>
</dbReference>
<accession>A0A8S1PP73</accession>
<keyword evidence="1" id="KW-0808">Transferase</keyword>
<evidence type="ECO:0000256" key="1">
    <source>
        <dbReference type="ARBA" id="ARBA00022679"/>
    </source>
</evidence>
<dbReference type="SMART" id="SM00220">
    <property type="entry name" value="S_TKc"/>
    <property type="match status" value="1"/>
</dbReference>
<evidence type="ECO:0000313" key="6">
    <source>
        <dbReference type="EMBL" id="CAD8104836.1"/>
    </source>
</evidence>
<sequence length="504" mass="59957">MQEEDQENTVIDGWVIDTSALLGNGTYGKVLRCHHQNQPDIIHCIKIIPKMNIYVRDKDLKKIIENEKSIVSKLANVKCENLVQVIQVIDKPRCVYIIMELCDHDLQKEFDSIKPNWFSRIEQLDMIQQIINGACILKENQIIHRDIKPQNILVKMVRDRNGSQKKIYKVADFGFSRTLENMYQNANLTLVGSWKYLAPEIYYKKQFSAMCDIYSYGLLFHQIVFEGNLPFEEGEDQVRHYQRIEKFDFKCQQLPGQYGQLITNLIEKMIVFSQENRINFEDLRQHEISTNQFKIPQESLFLPLNIKLNKDDIQNQQLKNLETKFNRIYKLLNIYHRKYLLCEHVRNHLQTKFSSLDAYILVTQLFIRWIGFIQIKYAFSLIKMIPTNMEETLIQNNDIQLLLNILQRYQEHSQETNKYGQLNQTLTQIYYQFKIQLNLEYCEFLKTLYSNSDNNQQINLEQQSIILRKLDVQNFDCQFLCDELEKIINIQPLKEIYDQTGKQS</sequence>
<evidence type="ECO:0000313" key="7">
    <source>
        <dbReference type="Proteomes" id="UP000692954"/>
    </source>
</evidence>
<dbReference type="GO" id="GO:0010506">
    <property type="term" value="P:regulation of autophagy"/>
    <property type="evidence" value="ECO:0007669"/>
    <property type="project" value="InterPro"/>
</dbReference>
<dbReference type="InterPro" id="IPR000719">
    <property type="entry name" value="Prot_kinase_dom"/>
</dbReference>
<dbReference type="PROSITE" id="PS50011">
    <property type="entry name" value="PROTEIN_KINASE_DOM"/>
    <property type="match status" value="1"/>
</dbReference>
<dbReference type="GO" id="GO:0000407">
    <property type="term" value="C:phagophore assembly site"/>
    <property type="evidence" value="ECO:0007669"/>
    <property type="project" value="TreeGrafter"/>
</dbReference>
<evidence type="ECO:0000256" key="3">
    <source>
        <dbReference type="ARBA" id="ARBA00022777"/>
    </source>
</evidence>
<reference evidence="6" key="1">
    <citation type="submission" date="2021-01" db="EMBL/GenBank/DDBJ databases">
        <authorList>
            <consortium name="Genoscope - CEA"/>
            <person name="William W."/>
        </authorList>
    </citation>
    <scope>NUCLEOTIDE SEQUENCE</scope>
</reference>
<evidence type="ECO:0000256" key="2">
    <source>
        <dbReference type="ARBA" id="ARBA00022741"/>
    </source>
</evidence>
<dbReference type="AlphaFoldDB" id="A0A8S1PP73"/>
<keyword evidence="4" id="KW-0067">ATP-binding</keyword>
<keyword evidence="3" id="KW-0418">Kinase</keyword>
<dbReference type="GO" id="GO:0004674">
    <property type="term" value="F:protein serine/threonine kinase activity"/>
    <property type="evidence" value="ECO:0007669"/>
    <property type="project" value="InterPro"/>
</dbReference>
<dbReference type="InterPro" id="IPR008271">
    <property type="entry name" value="Ser/Thr_kinase_AS"/>
</dbReference>
<evidence type="ECO:0000256" key="4">
    <source>
        <dbReference type="ARBA" id="ARBA00022840"/>
    </source>
</evidence>
<dbReference type="GO" id="GO:0005776">
    <property type="term" value="C:autophagosome"/>
    <property type="evidence" value="ECO:0007669"/>
    <property type="project" value="TreeGrafter"/>
</dbReference>
<dbReference type="GO" id="GO:0016020">
    <property type="term" value="C:membrane"/>
    <property type="evidence" value="ECO:0007669"/>
    <property type="project" value="TreeGrafter"/>
</dbReference>
<keyword evidence="7" id="KW-1185">Reference proteome</keyword>
<proteinExistence type="predicted"/>
<dbReference type="GO" id="GO:0005524">
    <property type="term" value="F:ATP binding"/>
    <property type="evidence" value="ECO:0007669"/>
    <property type="project" value="UniProtKB-KW"/>
</dbReference>
<name>A0A8S1PP73_9CILI</name>
<evidence type="ECO:0000259" key="5">
    <source>
        <dbReference type="PROSITE" id="PS50011"/>
    </source>
</evidence>
<feature type="domain" description="Protein kinase" evidence="5">
    <location>
        <begin position="16"/>
        <end position="289"/>
    </location>
</feature>
<dbReference type="Pfam" id="PF00069">
    <property type="entry name" value="Pkinase"/>
    <property type="match status" value="1"/>
</dbReference>
<comment type="caution">
    <text evidence="6">The sequence shown here is derived from an EMBL/GenBank/DDBJ whole genome shotgun (WGS) entry which is preliminary data.</text>
</comment>
<protein>
    <recommendedName>
        <fullName evidence="5">Protein kinase domain-containing protein</fullName>
    </recommendedName>
</protein>
<keyword evidence="2" id="KW-0547">Nucleotide-binding</keyword>
<dbReference type="PANTHER" id="PTHR24348">
    <property type="entry name" value="SERINE/THREONINE-PROTEIN KINASE UNC-51-RELATED"/>
    <property type="match status" value="1"/>
</dbReference>
<dbReference type="GO" id="GO:0000045">
    <property type="term" value="P:autophagosome assembly"/>
    <property type="evidence" value="ECO:0007669"/>
    <property type="project" value="TreeGrafter"/>
</dbReference>
<dbReference type="EMBL" id="CAJJDN010000083">
    <property type="protein sequence ID" value="CAD8104836.1"/>
    <property type="molecule type" value="Genomic_DNA"/>
</dbReference>
<organism evidence="6 7">
    <name type="scientific">Paramecium sonneborni</name>
    <dbReference type="NCBI Taxonomy" id="65129"/>
    <lineage>
        <taxon>Eukaryota</taxon>
        <taxon>Sar</taxon>
        <taxon>Alveolata</taxon>
        <taxon>Ciliophora</taxon>
        <taxon>Intramacronucleata</taxon>
        <taxon>Oligohymenophorea</taxon>
        <taxon>Peniculida</taxon>
        <taxon>Parameciidae</taxon>
        <taxon>Paramecium</taxon>
    </lineage>
</organism>
<dbReference type="PROSITE" id="PS00108">
    <property type="entry name" value="PROTEIN_KINASE_ST"/>
    <property type="match status" value="1"/>
</dbReference>
<dbReference type="OrthoDB" id="5337378at2759"/>